<organism evidence="1">
    <name type="scientific">Caldilineaceae bacterium SB0664_bin_27</name>
    <dbReference type="NCBI Taxonomy" id="2605260"/>
    <lineage>
        <taxon>Bacteria</taxon>
        <taxon>Bacillati</taxon>
        <taxon>Chloroflexota</taxon>
        <taxon>Caldilineae</taxon>
        <taxon>Caldilineales</taxon>
        <taxon>Caldilineaceae</taxon>
    </lineage>
</organism>
<protein>
    <submittedName>
        <fullName evidence="1">Uncharacterized protein</fullName>
    </submittedName>
</protein>
<proteinExistence type="predicted"/>
<dbReference type="InterPro" id="IPR043750">
    <property type="entry name" value="DUF5695"/>
</dbReference>
<dbReference type="EMBL" id="VXRG01000067">
    <property type="protein sequence ID" value="MXY93414.1"/>
    <property type="molecule type" value="Genomic_DNA"/>
</dbReference>
<accession>A0A6B0YQM6</accession>
<comment type="caution">
    <text evidence="1">The sequence shown here is derived from an EMBL/GenBank/DDBJ whole genome shotgun (WGS) entry which is preliminary data.</text>
</comment>
<name>A0A6B0YQM6_9CHLR</name>
<gene>
    <name evidence="1" type="ORF">F4Y42_08205</name>
</gene>
<sequence>MTATSVQTRRQFLLEWNRGGISSLKLENDVFDTEYITPGETLGEVLVGLRTVGGEWRSATTFASGDIRTVEDDGPRGRAFIYSGDGELLHGLRGLGLMERFSLEGDRLLWTLQFHNETEETVEIGDIGLPLPFNKRFLRDNLANYTQVVARHSFISGHGSFIFWQRPNGVGPYLVMTPLEGTKLEYYEEIDPHPSTTSVPYRAYIHSALSGGGETRGTWRQPHTSVKLAPRGREGDSVAYGFCLQWAVDYDGVRDLLHQEGLFDVQVVPGMTVPIDLGSTFSVRTQHREYELGTEYPDETSLELVDEPQVDTRTYRVQFSRLGENLLTVRFGDGYYMNLEFFVTEPLETLIKKRTSFLVDKQQHRGTERWYEGLFSVWDMREAVLRGPENTGGFDGWYGYTLSCDDTALPKAPFIAAKNVHFPEQKEIDAVEFYIGKFVWGGLQRTNEEQPYPYFIYGVPNWYENRHSEHEFGTRGEGLEHIWRSYDYPHVIMLYFHMYQIAKLYPGSTNYLDSSGYLERAFGTAEAHFLLAGLDDLPHGAQGYWAYRLGLYNEMLIIDLIDALEEEGWQERADWLRGEWEKKVKYFVYDDPYPFDSEYPFDTIAFETSHAVARYGLTRNVEPDSRLWYDKYKEIWFEHPEVKRADFEAFMVKQIDANIALRGWVEPSYTLLGGDNRGGDSSRYGLSYMSQLGGWAIVDYALHFAEDPFPFLRLGYASFLSSWCLMNTGTAESNYGYWYPGEENDGASGWAITPEKYSGMWIRQDNGRGSWPYDGEIELGYGAALRTAATIVADDPLFGWFAYGGRLEMDNGQFKVWPQDGLRQRLHIVGLRTRLHVLLERDGFAAGQPVTLDYKNLKNGDKTPQFSRFAFILENRSGDRHRTKLKTSGLRGDRYAVRVDGKLSLNLVLEEKEWSEIEVEVGPQGRYHVEVEAT</sequence>
<reference evidence="1" key="1">
    <citation type="submission" date="2019-09" db="EMBL/GenBank/DDBJ databases">
        <title>Characterisation of the sponge microbiome using genome-centric metagenomics.</title>
        <authorList>
            <person name="Engelberts J.P."/>
            <person name="Robbins S.J."/>
            <person name="De Goeij J.M."/>
            <person name="Aranda M."/>
            <person name="Bell S.C."/>
            <person name="Webster N.S."/>
        </authorList>
    </citation>
    <scope>NUCLEOTIDE SEQUENCE</scope>
    <source>
        <strain evidence="1">SB0664_bin_27</strain>
    </source>
</reference>
<dbReference type="AlphaFoldDB" id="A0A6B0YQM6"/>
<evidence type="ECO:0000313" key="1">
    <source>
        <dbReference type="EMBL" id="MXY93414.1"/>
    </source>
</evidence>
<dbReference type="Pfam" id="PF18951">
    <property type="entry name" value="DUF5695"/>
    <property type="match status" value="1"/>
</dbReference>